<comment type="catalytic activity">
    <reaction evidence="7">
        <text>L-glutamine + H2O = L-glutamate + NH4(+)</text>
        <dbReference type="Rhea" id="RHEA:15889"/>
        <dbReference type="ChEBI" id="CHEBI:15377"/>
        <dbReference type="ChEBI" id="CHEBI:28938"/>
        <dbReference type="ChEBI" id="CHEBI:29985"/>
        <dbReference type="ChEBI" id="CHEBI:58359"/>
        <dbReference type="EC" id="3.5.1.2"/>
    </reaction>
</comment>
<evidence type="ECO:0000313" key="10">
    <source>
        <dbReference type="EMBL" id="KAI6653764.1"/>
    </source>
</evidence>
<dbReference type="SUPFAM" id="SSF56601">
    <property type="entry name" value="beta-lactamase/transpeptidase-like"/>
    <property type="match status" value="1"/>
</dbReference>
<protein>
    <recommendedName>
        <fullName evidence="3">glutaminase</fullName>
        <ecNumber evidence="3">3.5.1.2</ecNumber>
    </recommendedName>
</protein>
<evidence type="ECO:0000256" key="2">
    <source>
        <dbReference type="ARBA" id="ARBA00011881"/>
    </source>
</evidence>
<dbReference type="Pfam" id="PF12796">
    <property type="entry name" value="Ank_2"/>
    <property type="match status" value="1"/>
</dbReference>
<dbReference type="GO" id="GO:0006537">
    <property type="term" value="P:glutamate biosynthetic process"/>
    <property type="evidence" value="ECO:0007669"/>
    <property type="project" value="TreeGrafter"/>
</dbReference>
<dbReference type="FunFam" id="3.40.710.10:FF:000005">
    <property type="entry name" value="Glutaminase"/>
    <property type="match status" value="1"/>
</dbReference>
<evidence type="ECO:0000256" key="4">
    <source>
        <dbReference type="ARBA" id="ARBA00022737"/>
    </source>
</evidence>
<feature type="repeat" description="ANK" evidence="8">
    <location>
        <begin position="474"/>
        <end position="507"/>
    </location>
</feature>
<dbReference type="Gene3D" id="1.10.238.210">
    <property type="match status" value="1"/>
</dbReference>
<evidence type="ECO:0000313" key="11">
    <source>
        <dbReference type="Proteomes" id="UP001165289"/>
    </source>
</evidence>
<dbReference type="EMBL" id="JAKMXF010000255">
    <property type="protein sequence ID" value="KAI6653764.1"/>
    <property type="molecule type" value="Genomic_DNA"/>
</dbReference>
<sequence length="539" mass="59968">MFASLIRRCIPVCPRLTTFQGCNYSSVVELPIQQVIFNRYKDSSERIRIYSVIDELEDNGLSMKDIRLAQTAKLFKKSVETGDGTVNFEDFRYMIDPCLSIISKSFQGRLIFPNFQSFQEKVAEIYEEIVGKTGGKIVDNLPELRKYSPDNWGFSICTIDGQQYACGDSHTYFPVQACINPILYGYALTHLGEAVVHRYVGHEPTAYLHDKVHLADNGLPHNPMISSGAFCISALIHPELTLSDRIVSIITLMEKCAGISPLSVDIPTYLSEKNAAFRAYSLAYLMQSKNAFPEGTDIIKVLNLYFQMTSIKVTCDILSRVAATIANYGVNPFTGERVFTTGAVKRMLSLMNSCGLYNASSSFAFEIGIPSKSNSIGCILSVVPGKLGYCTWSPCLDEKGQSVRGLEFNKRLVQEFNFHIFTPEESSDSDPRFASYYQLEHKLTAILYAAKQGSVGTLQTYFFSGYSLDLVDYDNRAPLHISASEGHLEASKFLVESCGVNINVKDRWKQTPLDGARLAGFESVAEYLEQNGAKSGTDL</sequence>
<dbReference type="InterPro" id="IPR002110">
    <property type="entry name" value="Ankyrin_rpt"/>
</dbReference>
<dbReference type="Gene3D" id="1.25.40.20">
    <property type="entry name" value="Ankyrin repeat-containing domain"/>
    <property type="match status" value="1"/>
</dbReference>
<evidence type="ECO:0000256" key="3">
    <source>
        <dbReference type="ARBA" id="ARBA00012918"/>
    </source>
</evidence>
<proteinExistence type="inferred from homology"/>
<dbReference type="EC" id="3.5.1.2" evidence="3"/>
<dbReference type="PANTHER" id="PTHR12544">
    <property type="entry name" value="GLUTAMINASE"/>
    <property type="match status" value="1"/>
</dbReference>
<gene>
    <name evidence="10" type="ORF">LOD99_3268</name>
</gene>
<dbReference type="InterPro" id="IPR041541">
    <property type="entry name" value="Glutaminase_EF-hand"/>
</dbReference>
<dbReference type="InterPro" id="IPR036770">
    <property type="entry name" value="Ankyrin_rpt-contain_sf"/>
</dbReference>
<keyword evidence="5" id="KW-0378">Hydrolase</keyword>
<dbReference type="GO" id="GO:0005509">
    <property type="term" value="F:calcium ion binding"/>
    <property type="evidence" value="ECO:0007669"/>
    <property type="project" value="InterPro"/>
</dbReference>
<dbReference type="InterPro" id="IPR012338">
    <property type="entry name" value="Beta-lactam/transpept-like"/>
</dbReference>
<comment type="caution">
    <text evidence="10">The sequence shown here is derived from an EMBL/GenBank/DDBJ whole genome shotgun (WGS) entry which is preliminary data.</text>
</comment>
<dbReference type="SUPFAM" id="SSF48403">
    <property type="entry name" value="Ankyrin repeat"/>
    <property type="match status" value="1"/>
</dbReference>
<accession>A0AAV7JZH5</accession>
<dbReference type="Pfam" id="PF17959">
    <property type="entry name" value="EF-hand_14"/>
    <property type="match status" value="1"/>
</dbReference>
<dbReference type="PANTHER" id="PTHR12544:SF29">
    <property type="entry name" value="GLUTAMINASE"/>
    <property type="match status" value="1"/>
</dbReference>
<dbReference type="GO" id="GO:0006543">
    <property type="term" value="P:L-glutamine catabolic process"/>
    <property type="evidence" value="ECO:0007669"/>
    <property type="project" value="TreeGrafter"/>
</dbReference>
<evidence type="ECO:0000256" key="1">
    <source>
        <dbReference type="ARBA" id="ARBA00011076"/>
    </source>
</evidence>
<evidence type="ECO:0000256" key="6">
    <source>
        <dbReference type="ARBA" id="ARBA00023043"/>
    </source>
</evidence>
<reference evidence="10 11" key="1">
    <citation type="journal article" date="2023" name="BMC Biol.">
        <title>The compact genome of the sponge Oopsacas minuta (Hexactinellida) is lacking key metazoan core genes.</title>
        <authorList>
            <person name="Santini S."/>
            <person name="Schenkelaars Q."/>
            <person name="Jourda C."/>
            <person name="Duchesne M."/>
            <person name="Belahbib H."/>
            <person name="Rocher C."/>
            <person name="Selva M."/>
            <person name="Riesgo A."/>
            <person name="Vervoort M."/>
            <person name="Leys S.P."/>
            <person name="Kodjabachian L."/>
            <person name="Le Bivic A."/>
            <person name="Borchiellini C."/>
            <person name="Claverie J.M."/>
            <person name="Renard E."/>
        </authorList>
    </citation>
    <scope>NUCLEOTIDE SEQUENCE [LARGE SCALE GENOMIC DNA]</scope>
    <source>
        <strain evidence="10">SPO-2</strain>
    </source>
</reference>
<dbReference type="GO" id="GO:0004359">
    <property type="term" value="F:glutaminase activity"/>
    <property type="evidence" value="ECO:0007669"/>
    <property type="project" value="UniProtKB-EC"/>
</dbReference>
<dbReference type="Pfam" id="PF04960">
    <property type="entry name" value="Glutaminase"/>
    <property type="match status" value="1"/>
</dbReference>
<keyword evidence="6 8" id="KW-0040">ANK repeat</keyword>
<evidence type="ECO:0000256" key="5">
    <source>
        <dbReference type="ARBA" id="ARBA00022801"/>
    </source>
</evidence>
<evidence type="ECO:0000256" key="7">
    <source>
        <dbReference type="ARBA" id="ARBA00049534"/>
    </source>
</evidence>
<comment type="similarity">
    <text evidence="1">Belongs to the glutaminase family.</text>
</comment>
<evidence type="ECO:0000256" key="8">
    <source>
        <dbReference type="PROSITE-ProRule" id="PRU00023"/>
    </source>
</evidence>
<name>A0AAV7JZH5_9METZ</name>
<dbReference type="AlphaFoldDB" id="A0AAV7JZH5"/>
<keyword evidence="11" id="KW-1185">Reference proteome</keyword>
<dbReference type="PROSITE" id="PS50088">
    <property type="entry name" value="ANK_REPEAT"/>
    <property type="match status" value="1"/>
</dbReference>
<dbReference type="Gene3D" id="3.40.710.10">
    <property type="entry name" value="DD-peptidase/beta-lactamase superfamily"/>
    <property type="match status" value="1"/>
</dbReference>
<comment type="subunit">
    <text evidence="2">Homotetramer.</text>
</comment>
<dbReference type="InterPro" id="IPR015868">
    <property type="entry name" value="Glutaminase"/>
</dbReference>
<feature type="domain" description="EF-hand" evidence="9">
    <location>
        <begin position="66"/>
        <end position="101"/>
    </location>
</feature>
<dbReference type="InterPro" id="IPR002048">
    <property type="entry name" value="EF_hand_dom"/>
</dbReference>
<dbReference type="PROSITE" id="PS50222">
    <property type="entry name" value="EF_HAND_2"/>
    <property type="match status" value="1"/>
</dbReference>
<keyword evidence="4" id="KW-0677">Repeat</keyword>
<organism evidence="10 11">
    <name type="scientific">Oopsacas minuta</name>
    <dbReference type="NCBI Taxonomy" id="111878"/>
    <lineage>
        <taxon>Eukaryota</taxon>
        <taxon>Metazoa</taxon>
        <taxon>Porifera</taxon>
        <taxon>Hexactinellida</taxon>
        <taxon>Hexasterophora</taxon>
        <taxon>Lyssacinosida</taxon>
        <taxon>Leucopsacidae</taxon>
        <taxon>Oopsacas</taxon>
    </lineage>
</organism>
<evidence type="ECO:0000259" key="9">
    <source>
        <dbReference type="PROSITE" id="PS50222"/>
    </source>
</evidence>
<dbReference type="Proteomes" id="UP001165289">
    <property type="component" value="Unassembled WGS sequence"/>
</dbReference>